<accession>A0A016WW22</accession>
<dbReference type="EC" id="2.3.1.250" evidence="9"/>
<evidence type="ECO:0000256" key="13">
    <source>
        <dbReference type="SAM" id="SignalP"/>
    </source>
</evidence>
<dbReference type="Pfam" id="PF03062">
    <property type="entry name" value="MBOAT"/>
    <property type="match status" value="1"/>
</dbReference>
<feature type="chain" id="PRO_5001494970" description="Protein-serine O-palmitoleoyltransferase porcupine" evidence="13">
    <location>
        <begin position="20"/>
        <end position="281"/>
    </location>
</feature>
<evidence type="ECO:0000313" key="14">
    <source>
        <dbReference type="EMBL" id="EYC43452.1"/>
    </source>
</evidence>
<dbReference type="GO" id="GO:0005783">
    <property type="term" value="C:endoplasmic reticulum"/>
    <property type="evidence" value="ECO:0007669"/>
    <property type="project" value="TreeGrafter"/>
</dbReference>
<evidence type="ECO:0000256" key="11">
    <source>
        <dbReference type="ARBA" id="ARBA00047978"/>
    </source>
</evidence>
<evidence type="ECO:0000256" key="10">
    <source>
        <dbReference type="ARBA" id="ARBA00040371"/>
    </source>
</evidence>
<evidence type="ECO:0000256" key="6">
    <source>
        <dbReference type="ARBA" id="ARBA00023136"/>
    </source>
</evidence>
<evidence type="ECO:0000256" key="7">
    <source>
        <dbReference type="ARBA" id="ARBA00023315"/>
    </source>
</evidence>
<evidence type="ECO:0000256" key="12">
    <source>
        <dbReference type="SAM" id="Phobius"/>
    </source>
</evidence>
<dbReference type="EMBL" id="JARK01000093">
    <property type="protein sequence ID" value="EYC43452.1"/>
    <property type="molecule type" value="Genomic_DNA"/>
</dbReference>
<keyword evidence="13" id="KW-0732">Signal</keyword>
<comment type="caution">
    <text evidence="14">The sequence shown here is derived from an EMBL/GenBank/DDBJ whole genome shotgun (WGS) entry which is preliminary data.</text>
</comment>
<keyword evidence="4 12" id="KW-0812">Transmembrane</keyword>
<dbReference type="GO" id="GO:0030258">
    <property type="term" value="P:lipid modification"/>
    <property type="evidence" value="ECO:0007669"/>
    <property type="project" value="TreeGrafter"/>
</dbReference>
<dbReference type="Proteomes" id="UP000024635">
    <property type="component" value="Unassembled WGS sequence"/>
</dbReference>
<proteinExistence type="inferred from homology"/>
<dbReference type="GO" id="GO:0017147">
    <property type="term" value="F:Wnt-protein binding"/>
    <property type="evidence" value="ECO:0007669"/>
    <property type="project" value="TreeGrafter"/>
</dbReference>
<feature type="transmembrane region" description="Helical" evidence="12">
    <location>
        <begin position="113"/>
        <end position="140"/>
    </location>
</feature>
<evidence type="ECO:0000256" key="2">
    <source>
        <dbReference type="ARBA" id="ARBA00022679"/>
    </source>
</evidence>
<keyword evidence="6 12" id="KW-0472">Membrane</keyword>
<evidence type="ECO:0000313" key="15">
    <source>
        <dbReference type="Proteomes" id="UP000024635"/>
    </source>
</evidence>
<keyword evidence="3" id="KW-0879">Wnt signaling pathway</keyword>
<dbReference type="InterPro" id="IPR004299">
    <property type="entry name" value="MBOAT_fam"/>
</dbReference>
<dbReference type="OrthoDB" id="5968863at2759"/>
<comment type="catalytic activity">
    <reaction evidence="11">
        <text>[Wnt protein]-L-serine + (9Z)-hexadecenoyl-CoA = [Wnt protein]-O-(9Z)-hexadecenoyl-L-serine + CoA</text>
        <dbReference type="Rhea" id="RHEA:45336"/>
        <dbReference type="Rhea" id="RHEA-COMP:11170"/>
        <dbReference type="Rhea" id="RHEA-COMP:11171"/>
        <dbReference type="ChEBI" id="CHEBI:29999"/>
        <dbReference type="ChEBI" id="CHEBI:57287"/>
        <dbReference type="ChEBI" id="CHEBI:61540"/>
        <dbReference type="ChEBI" id="CHEBI:85189"/>
        <dbReference type="EC" id="2.3.1.250"/>
    </reaction>
</comment>
<keyword evidence="2" id="KW-0808">Transferase</keyword>
<dbReference type="PANTHER" id="PTHR13906:SF12">
    <property type="entry name" value="PROTEIN-SERINE O-PALMITOLEOYLTRANSFERASE PORCUPINE"/>
    <property type="match status" value="1"/>
</dbReference>
<evidence type="ECO:0000256" key="4">
    <source>
        <dbReference type="ARBA" id="ARBA00022692"/>
    </source>
</evidence>
<keyword evidence="15" id="KW-1185">Reference proteome</keyword>
<comment type="subcellular location">
    <subcellularLocation>
        <location evidence="1">Membrane</location>
        <topology evidence="1">Multi-pass membrane protein</topology>
    </subcellularLocation>
</comment>
<evidence type="ECO:0000256" key="8">
    <source>
        <dbReference type="ARBA" id="ARBA00038269"/>
    </source>
</evidence>
<dbReference type="GO" id="GO:0016020">
    <property type="term" value="C:membrane"/>
    <property type="evidence" value="ECO:0007669"/>
    <property type="project" value="UniProtKB-SubCell"/>
</dbReference>
<gene>
    <name evidence="14" type="primary">Acey_s0493.g2432</name>
    <name evidence="14" type="synonym">Acey-mom-1</name>
    <name evidence="14" type="ORF">Y032_0493g2432</name>
</gene>
<dbReference type="PANTHER" id="PTHR13906">
    <property type="entry name" value="PORCUPINE"/>
    <property type="match status" value="1"/>
</dbReference>
<evidence type="ECO:0000256" key="5">
    <source>
        <dbReference type="ARBA" id="ARBA00022989"/>
    </source>
</evidence>
<dbReference type="GO" id="GO:0016055">
    <property type="term" value="P:Wnt signaling pathway"/>
    <property type="evidence" value="ECO:0007669"/>
    <property type="project" value="UniProtKB-KW"/>
</dbReference>
<keyword evidence="5 12" id="KW-1133">Transmembrane helix</keyword>
<protein>
    <recommendedName>
        <fullName evidence="10">Protein-serine O-palmitoleoyltransferase porcupine</fullName>
        <ecNumber evidence="9">2.3.1.250</ecNumber>
    </recommendedName>
</protein>
<keyword evidence="7" id="KW-0012">Acyltransferase</keyword>
<comment type="similarity">
    <text evidence="8">Belongs to the membrane-bound acyltransferase family. Porcupine subfamily.</text>
</comment>
<feature type="signal peptide" evidence="13">
    <location>
        <begin position="1"/>
        <end position="19"/>
    </location>
</feature>
<evidence type="ECO:0000256" key="1">
    <source>
        <dbReference type="ARBA" id="ARBA00004141"/>
    </source>
</evidence>
<organism evidence="14 15">
    <name type="scientific">Ancylostoma ceylanicum</name>
    <dbReference type="NCBI Taxonomy" id="53326"/>
    <lineage>
        <taxon>Eukaryota</taxon>
        <taxon>Metazoa</taxon>
        <taxon>Ecdysozoa</taxon>
        <taxon>Nematoda</taxon>
        <taxon>Chromadorea</taxon>
        <taxon>Rhabditida</taxon>
        <taxon>Rhabditina</taxon>
        <taxon>Rhabditomorpha</taxon>
        <taxon>Strongyloidea</taxon>
        <taxon>Ancylostomatidae</taxon>
        <taxon>Ancylostomatinae</taxon>
        <taxon>Ancylostoma</taxon>
    </lineage>
</organism>
<evidence type="ECO:0000256" key="9">
    <source>
        <dbReference type="ARBA" id="ARBA00038867"/>
    </source>
</evidence>
<dbReference type="InterPro" id="IPR049941">
    <property type="entry name" value="LPLAT_7/PORCN-like"/>
</dbReference>
<dbReference type="GO" id="GO:1990698">
    <property type="term" value="F:palmitoleoyltransferase activity"/>
    <property type="evidence" value="ECO:0007669"/>
    <property type="project" value="UniProtKB-EC"/>
</dbReference>
<feature type="transmembrane region" description="Helical" evidence="12">
    <location>
        <begin position="74"/>
        <end position="93"/>
    </location>
</feature>
<dbReference type="STRING" id="53326.A0A016WW22"/>
<evidence type="ECO:0000256" key="3">
    <source>
        <dbReference type="ARBA" id="ARBA00022687"/>
    </source>
</evidence>
<dbReference type="AlphaFoldDB" id="A0A016WW22"/>
<name>A0A016WW22_9BILA</name>
<dbReference type="GO" id="GO:0061355">
    <property type="term" value="P:Wnt protein secretion"/>
    <property type="evidence" value="ECO:0007669"/>
    <property type="project" value="TreeGrafter"/>
</dbReference>
<sequence>MLAILAGALCLVFLVAVSASQYKGFTITCACIASILLLQYFTSASEFVAVRGIVMVLAMKISSLAFDQRNSARLADLIPFLAYLANPATLIFGPFHTFQEFETTLNRKVPKEWLLSCIAGIVLVVIAICLLIYSSCMTIVVPEGSIFSDYFTAQSFRTSHYFVSFLSQGLLTLSGLRLAVCSPLSVEFPRSLVEVVVAWNIPMHRYLHSCEFYHNVYVNVIPFGAAAAIFASFAISSLLHRYEIESQTVFPYACVLVTAENVSIKEDGYVIYESCLLYLIA</sequence>
<reference evidence="15" key="1">
    <citation type="journal article" date="2015" name="Nat. Genet.">
        <title>The genome and transcriptome of the zoonotic hookworm Ancylostoma ceylanicum identify infection-specific gene families.</title>
        <authorList>
            <person name="Schwarz E.M."/>
            <person name="Hu Y."/>
            <person name="Antoshechkin I."/>
            <person name="Miller M.M."/>
            <person name="Sternberg P.W."/>
            <person name="Aroian R.V."/>
        </authorList>
    </citation>
    <scope>NUCLEOTIDE SEQUENCE</scope>
    <source>
        <strain evidence="15">HY135</strain>
    </source>
</reference>
<feature type="transmembrane region" description="Helical" evidence="12">
    <location>
        <begin position="216"/>
        <end position="239"/>
    </location>
</feature>